<keyword evidence="1" id="KW-0472">Membrane</keyword>
<dbReference type="EMBL" id="MLQL01000023">
    <property type="protein sequence ID" value="OQE17822.1"/>
    <property type="molecule type" value="Genomic_DNA"/>
</dbReference>
<keyword evidence="3" id="KW-1185">Reference proteome</keyword>
<name>A0A1V6SUY3_9EURO</name>
<reference evidence="3" key="1">
    <citation type="journal article" date="2017" name="Nat. Microbiol.">
        <title>Global analysis of biosynthetic gene clusters reveals vast potential of secondary metabolite production in Penicillium species.</title>
        <authorList>
            <person name="Nielsen J.C."/>
            <person name="Grijseels S."/>
            <person name="Prigent S."/>
            <person name="Ji B."/>
            <person name="Dainat J."/>
            <person name="Nielsen K.F."/>
            <person name="Frisvad J.C."/>
            <person name="Workman M."/>
            <person name="Nielsen J."/>
        </authorList>
    </citation>
    <scope>NUCLEOTIDE SEQUENCE [LARGE SCALE GENOMIC DNA]</scope>
    <source>
        <strain evidence="3">IBT 14082</strain>
    </source>
</reference>
<feature type="transmembrane region" description="Helical" evidence="1">
    <location>
        <begin position="20"/>
        <end position="39"/>
    </location>
</feature>
<evidence type="ECO:0000313" key="3">
    <source>
        <dbReference type="Proteomes" id="UP000191342"/>
    </source>
</evidence>
<sequence>MKGTRKNSGIREPGIRMPAMIPYVPAISIIGNLIAASGYQSSSFLLAITSTYAADSYKPVAGSTPMSITVNKNPRGYGFSKFITHLVGGRE</sequence>
<keyword evidence="1" id="KW-0812">Transmembrane</keyword>
<protein>
    <submittedName>
        <fullName evidence="2">Uncharacterized protein</fullName>
    </submittedName>
</protein>
<evidence type="ECO:0000313" key="2">
    <source>
        <dbReference type="EMBL" id="OQE17822.1"/>
    </source>
</evidence>
<comment type="caution">
    <text evidence="2">The sequence shown here is derived from an EMBL/GenBank/DDBJ whole genome shotgun (WGS) entry which is preliminary data.</text>
</comment>
<evidence type="ECO:0000256" key="1">
    <source>
        <dbReference type="SAM" id="Phobius"/>
    </source>
</evidence>
<organism evidence="2 3">
    <name type="scientific">Penicillium flavigenum</name>
    <dbReference type="NCBI Taxonomy" id="254877"/>
    <lineage>
        <taxon>Eukaryota</taxon>
        <taxon>Fungi</taxon>
        <taxon>Dikarya</taxon>
        <taxon>Ascomycota</taxon>
        <taxon>Pezizomycotina</taxon>
        <taxon>Eurotiomycetes</taxon>
        <taxon>Eurotiomycetidae</taxon>
        <taxon>Eurotiales</taxon>
        <taxon>Aspergillaceae</taxon>
        <taxon>Penicillium</taxon>
    </lineage>
</organism>
<keyword evidence="1" id="KW-1133">Transmembrane helix</keyword>
<accession>A0A1V6SUY3</accession>
<proteinExistence type="predicted"/>
<dbReference type="OrthoDB" id="5215911at2759"/>
<dbReference type="Proteomes" id="UP000191342">
    <property type="component" value="Unassembled WGS sequence"/>
</dbReference>
<gene>
    <name evidence="2" type="ORF">PENFLA_c023G05046</name>
</gene>
<dbReference type="AlphaFoldDB" id="A0A1V6SUY3"/>
<dbReference type="STRING" id="254877.A0A1V6SUY3"/>